<comment type="caution">
    <text evidence="2">The sequence shown here is derived from an EMBL/GenBank/DDBJ whole genome shotgun (WGS) entry which is preliminary data.</text>
</comment>
<dbReference type="EMBL" id="CADEBD010000146">
    <property type="protein sequence ID" value="CAB3223137.1"/>
    <property type="molecule type" value="Genomic_DNA"/>
</dbReference>
<evidence type="ECO:0000256" key="1">
    <source>
        <dbReference type="SAM" id="SignalP"/>
    </source>
</evidence>
<organism evidence="2 3">
    <name type="scientific">Arctia plantaginis</name>
    <name type="common">Wood tiger moth</name>
    <name type="synonym">Phalaena plantaginis</name>
    <dbReference type="NCBI Taxonomy" id="874455"/>
    <lineage>
        <taxon>Eukaryota</taxon>
        <taxon>Metazoa</taxon>
        <taxon>Ecdysozoa</taxon>
        <taxon>Arthropoda</taxon>
        <taxon>Hexapoda</taxon>
        <taxon>Insecta</taxon>
        <taxon>Pterygota</taxon>
        <taxon>Neoptera</taxon>
        <taxon>Endopterygota</taxon>
        <taxon>Lepidoptera</taxon>
        <taxon>Glossata</taxon>
        <taxon>Ditrysia</taxon>
        <taxon>Noctuoidea</taxon>
        <taxon>Erebidae</taxon>
        <taxon>Arctiinae</taxon>
        <taxon>Arctia</taxon>
    </lineage>
</organism>
<proteinExistence type="predicted"/>
<dbReference type="AlphaFoldDB" id="A0A8S0YYK1"/>
<dbReference type="Proteomes" id="UP000494256">
    <property type="component" value="Unassembled WGS sequence"/>
</dbReference>
<protein>
    <submittedName>
        <fullName evidence="2">Uncharacterized protein</fullName>
    </submittedName>
</protein>
<feature type="signal peptide" evidence="1">
    <location>
        <begin position="1"/>
        <end position="23"/>
    </location>
</feature>
<dbReference type="OrthoDB" id="8194504at2759"/>
<reference evidence="2 3" key="1">
    <citation type="submission" date="2020-04" db="EMBL/GenBank/DDBJ databases">
        <authorList>
            <person name="Wallbank WR R."/>
            <person name="Pardo Diaz C."/>
            <person name="Kozak K."/>
            <person name="Martin S."/>
            <person name="Jiggins C."/>
            <person name="Moest M."/>
            <person name="Warren A I."/>
            <person name="Byers J.R.P. K."/>
            <person name="Montejo-Kovacevich G."/>
            <person name="Yen C E."/>
        </authorList>
    </citation>
    <scope>NUCLEOTIDE SEQUENCE [LARGE SCALE GENOMIC DNA]</scope>
</reference>
<accession>A0A8S0YYK1</accession>
<sequence>MSAIRKILCLGFLQAFYLSSVIAQIFQNIPASQIQNIQHMQYSQQQPIPSTLLSTFTTSMPMVDKLGAIANVIQKMPANPRGVGQRQYMADALKQSALESLMMAANACKCNQRSEGSLSMPQQQMRVGGDVMGNRMVTVCQVLHQDLSNIQTSSDNLKRCTRQTNSLPLHVNGIPYQNGGNTLPNPENNMAQNLNSLPMNMATQNGNNWAFERLVQNGNNINSNGFLLNNGPSNNIPHLNNLPDSNNLLFESGISAGNNQPISNILLNGHNEQVANGFKNFNNIQSENGFINNWPSVNSNRMQNTNDFQVTNSAHLNLPGSYNFGQNLPENNNLLYNNNKMTNSFQNNVPIANALQNSFHLPTNNMLSNNNNMLFSNGINNLATKSPLSKYFPIGNGLPGIHDFQMTNGIGNFNNGLPLATNNFPFFNNVPLNGLQDPNINDPFTITGNIPLHTIVPRNVINDNERIFNGGVIANDFSSAGRIPPNGFSFNSWPRFNNMMMSNAGPIGKNCQA</sequence>
<evidence type="ECO:0000313" key="2">
    <source>
        <dbReference type="EMBL" id="CAB3223137.1"/>
    </source>
</evidence>
<feature type="chain" id="PRO_5035908509" evidence="1">
    <location>
        <begin position="24"/>
        <end position="513"/>
    </location>
</feature>
<name>A0A8S0YYK1_ARCPL</name>
<evidence type="ECO:0000313" key="3">
    <source>
        <dbReference type="Proteomes" id="UP000494256"/>
    </source>
</evidence>
<keyword evidence="1" id="KW-0732">Signal</keyword>
<gene>
    <name evidence="2" type="ORF">APLA_LOCUS1366</name>
</gene>